<reference evidence="16 18" key="1">
    <citation type="submission" date="2008-03" db="EMBL/GenBank/DDBJ databases">
        <title>Annotation of Ixodes scapularis.</title>
        <authorList>
            <consortium name="Ixodes scapularis Genome Project Consortium"/>
            <person name="Caler E."/>
            <person name="Hannick L.I."/>
            <person name="Bidwell S."/>
            <person name="Joardar V."/>
            <person name="Thiagarajan M."/>
            <person name="Amedeo P."/>
            <person name="Galinsky K.J."/>
            <person name="Schobel S."/>
            <person name="Inman J."/>
            <person name="Hostetler J."/>
            <person name="Miller J."/>
            <person name="Hammond M."/>
            <person name="Megy K."/>
            <person name="Lawson D."/>
            <person name="Kodira C."/>
            <person name="Sutton G."/>
            <person name="Meyer J."/>
            <person name="Hill C.A."/>
            <person name="Birren B."/>
            <person name="Nene V."/>
            <person name="Collins F."/>
            <person name="Alarcon-Chaidez F."/>
            <person name="Wikel S."/>
            <person name="Strausberg R."/>
        </authorList>
    </citation>
    <scope>NUCLEOTIDE SEQUENCE [LARGE SCALE GENOMIC DNA]</scope>
    <source>
        <strain evidence="18">Wikel</strain>
        <strain evidence="16">Wikel colony</strain>
    </source>
</reference>
<evidence type="ECO:0000256" key="6">
    <source>
        <dbReference type="ARBA" id="ARBA00022692"/>
    </source>
</evidence>
<dbReference type="GO" id="GO:0016192">
    <property type="term" value="P:vesicle-mediated transport"/>
    <property type="evidence" value="ECO:0000318"/>
    <property type="project" value="GO_Central"/>
</dbReference>
<keyword evidence="6 15" id="KW-0812">Transmembrane</keyword>
<organism>
    <name type="scientific">Ixodes scapularis</name>
    <name type="common">Black-legged tick</name>
    <name type="synonym">Deer tick</name>
    <dbReference type="NCBI Taxonomy" id="6945"/>
    <lineage>
        <taxon>Eukaryota</taxon>
        <taxon>Metazoa</taxon>
        <taxon>Ecdysozoa</taxon>
        <taxon>Arthropoda</taxon>
        <taxon>Chelicerata</taxon>
        <taxon>Arachnida</taxon>
        <taxon>Acari</taxon>
        <taxon>Parasitiformes</taxon>
        <taxon>Ixodida</taxon>
        <taxon>Ixodoidea</taxon>
        <taxon>Ixodidae</taxon>
        <taxon>Ixodinae</taxon>
        <taxon>Ixodes</taxon>
    </lineage>
</organism>
<dbReference type="Pfam" id="PF10233">
    <property type="entry name" value="Cg6151-P"/>
    <property type="match status" value="1"/>
</dbReference>
<evidence type="ECO:0000256" key="3">
    <source>
        <dbReference type="ARBA" id="ARBA00016120"/>
    </source>
</evidence>
<dbReference type="GO" id="GO:0030672">
    <property type="term" value="C:synaptic vesicle membrane"/>
    <property type="evidence" value="ECO:0007669"/>
    <property type="project" value="UniProtKB-SubCell"/>
</dbReference>
<evidence type="ECO:0000256" key="13">
    <source>
        <dbReference type="ARBA" id="ARBA00046506"/>
    </source>
</evidence>
<evidence type="ECO:0000313" key="17">
    <source>
        <dbReference type="EnsemblMetazoa" id="ISCW023317-PA"/>
    </source>
</evidence>
<keyword evidence="8 15" id="KW-0472">Membrane</keyword>
<comment type="subcellular location">
    <subcellularLocation>
        <location evidence="1">Cytoplasmic vesicle</location>
        <location evidence="1">Secretory vesicle</location>
        <location evidence="1">Synaptic vesicle membrane</location>
        <topology evidence="1">Multi-pass membrane protein</topology>
    </subcellularLocation>
    <subcellularLocation>
        <location evidence="12">Presynaptic cell membrane</location>
    </subcellularLocation>
</comment>
<evidence type="ECO:0000256" key="8">
    <source>
        <dbReference type="ARBA" id="ARBA00023136"/>
    </source>
</evidence>
<keyword evidence="5" id="KW-0107">Calcium channel</keyword>
<dbReference type="VEuPathDB" id="VectorBase:ISCP_006858"/>
<dbReference type="EMBL" id="ABJB010903068">
    <property type="status" value="NOT_ANNOTATED_CDS"/>
    <property type="molecule type" value="Genomic_DNA"/>
</dbReference>
<evidence type="ECO:0000256" key="15">
    <source>
        <dbReference type="SAM" id="Phobius"/>
    </source>
</evidence>
<keyword evidence="10" id="KW-0407">Ion channel</keyword>
<dbReference type="HOGENOM" id="CLU_1476744_0_0_1"/>
<dbReference type="AlphaFoldDB" id="B7QK59"/>
<evidence type="ECO:0000256" key="2">
    <source>
        <dbReference type="ARBA" id="ARBA00010023"/>
    </source>
</evidence>
<name>B7QK59_IXOSC</name>
<evidence type="ECO:0007829" key="19">
    <source>
        <dbReference type="PeptideAtlas" id="B7QK59"/>
    </source>
</evidence>
<evidence type="ECO:0000256" key="1">
    <source>
        <dbReference type="ARBA" id="ARBA00004644"/>
    </source>
</evidence>
<keyword evidence="11" id="KW-0968">Cytoplasmic vesicle</keyword>
<evidence type="ECO:0000256" key="12">
    <source>
        <dbReference type="ARBA" id="ARBA00034111"/>
    </source>
</evidence>
<dbReference type="EMBL" id="ABJB010026600">
    <property type="status" value="NOT_ANNOTATED_CDS"/>
    <property type="molecule type" value="Genomic_DNA"/>
</dbReference>
<keyword evidence="4" id="KW-0109">Calcium transport</keyword>
<dbReference type="VEuPathDB" id="VectorBase:ISCW023317"/>
<comment type="similarity">
    <text evidence="2">Belongs to the calcium channel flower family.</text>
</comment>
<evidence type="ECO:0000256" key="9">
    <source>
        <dbReference type="ARBA" id="ARBA00023273"/>
    </source>
</evidence>
<evidence type="ECO:0000313" key="18">
    <source>
        <dbReference type="Proteomes" id="UP000001555"/>
    </source>
</evidence>
<keyword evidence="7 15" id="KW-1133">Transmembrane helix</keyword>
<sequence>MFPNVGQATEDKTAGGRPGDDAPWWLKYLGRFVGTVSALVAIGLGAQLAVLSVVTFSSACLLAAILQMIVGLGVALVEAPCFCAFLEFAQAPGNFFDRKPYWYKALLYGGHYGAVFSVVLLNGHMFTEQAKNKAADDFDNDRCLRSRRASAEEMRARATSTANLVPSGRDVEAASGDMKFSPS</sequence>
<dbReference type="SMART" id="SM01077">
    <property type="entry name" value="Cg6151-P"/>
    <property type="match status" value="1"/>
</dbReference>
<protein>
    <recommendedName>
        <fullName evidence="3">Calcium channel flower</fullName>
    </recommendedName>
</protein>
<feature type="region of interest" description="Disordered" evidence="14">
    <location>
        <begin position="155"/>
        <end position="183"/>
    </location>
</feature>
<dbReference type="GO" id="GO:0005262">
    <property type="term" value="F:calcium channel activity"/>
    <property type="evidence" value="ECO:0007669"/>
    <property type="project" value="UniProtKB-KW"/>
</dbReference>
<evidence type="ECO:0000256" key="11">
    <source>
        <dbReference type="ARBA" id="ARBA00023329"/>
    </source>
</evidence>
<keyword evidence="4" id="KW-0813">Transport</keyword>
<evidence type="ECO:0000256" key="14">
    <source>
        <dbReference type="SAM" id="MobiDB-lite"/>
    </source>
</evidence>
<evidence type="ECO:0000256" key="7">
    <source>
        <dbReference type="ARBA" id="ARBA00022989"/>
    </source>
</evidence>
<dbReference type="OrthoDB" id="9934994at2759"/>
<evidence type="ECO:0000313" key="16">
    <source>
        <dbReference type="EMBL" id="EEC19231.1"/>
    </source>
</evidence>
<keyword evidence="9" id="KW-0966">Cell projection</keyword>
<keyword evidence="4" id="KW-0106">Calcium</keyword>
<dbReference type="InterPro" id="IPR019365">
    <property type="entry name" value="TVP18/Ca-channel_flower"/>
</dbReference>
<dbReference type="Proteomes" id="UP000001555">
    <property type="component" value="Unassembled WGS sequence"/>
</dbReference>
<dbReference type="GO" id="GO:0042734">
    <property type="term" value="C:presynaptic membrane"/>
    <property type="evidence" value="ECO:0007669"/>
    <property type="project" value="UniProtKB-SubCell"/>
</dbReference>
<dbReference type="PaxDb" id="6945-B7QK59"/>
<dbReference type="InParanoid" id="B7QK59"/>
<reference evidence="17" key="2">
    <citation type="submission" date="2020-05" db="UniProtKB">
        <authorList>
            <consortium name="EnsemblMetazoa"/>
        </authorList>
    </citation>
    <scope>IDENTIFICATION</scope>
    <source>
        <strain evidence="17">wikel</strain>
    </source>
</reference>
<dbReference type="FunCoup" id="B7QK59">
    <property type="interactions" value="587"/>
</dbReference>
<evidence type="ECO:0000256" key="10">
    <source>
        <dbReference type="ARBA" id="ARBA00023303"/>
    </source>
</evidence>
<dbReference type="EnsemblMetazoa" id="ISCW023317-RA">
    <property type="protein sequence ID" value="ISCW023317-PA"/>
    <property type="gene ID" value="ISCW023317"/>
</dbReference>
<evidence type="ECO:0000256" key="5">
    <source>
        <dbReference type="ARBA" id="ARBA00022673"/>
    </source>
</evidence>
<dbReference type="VEuPathDB" id="VectorBase:ISCI023317"/>
<accession>B7QK59</accession>
<dbReference type="PANTHER" id="PTHR13314:SF2">
    <property type="entry name" value="CALCIUM CHANNEL FLOWER HOMOLOG"/>
    <property type="match status" value="1"/>
</dbReference>
<keyword evidence="18" id="KW-1185">Reference proteome</keyword>
<feature type="transmembrane region" description="Helical" evidence="15">
    <location>
        <begin position="32"/>
        <end position="54"/>
    </location>
</feature>
<proteinExistence type="evidence at protein level"/>
<dbReference type="PANTHER" id="PTHR13314">
    <property type="entry name" value="CALCIUM CHANNEL FLOWER HOMOLOG"/>
    <property type="match status" value="1"/>
</dbReference>
<comment type="subunit">
    <text evidence="13">Homomultimer. Associates with the dally/ magu complex.</text>
</comment>
<feature type="transmembrane region" description="Helical" evidence="15">
    <location>
        <begin position="101"/>
        <end position="121"/>
    </location>
</feature>
<feature type="transmembrane region" description="Helical" evidence="15">
    <location>
        <begin position="61"/>
        <end position="89"/>
    </location>
</feature>
<evidence type="ECO:0000256" key="4">
    <source>
        <dbReference type="ARBA" id="ARBA00022568"/>
    </source>
</evidence>
<dbReference type="EMBL" id="DS957126">
    <property type="protein sequence ID" value="EEC19231.1"/>
    <property type="molecule type" value="Genomic_DNA"/>
</dbReference>
<keyword evidence="19" id="KW-1267">Proteomics identification</keyword>
<keyword evidence="4" id="KW-0406">Ion transport</keyword>
<gene>
    <name evidence="16" type="ORF">IscW_ISCW023317</name>
</gene>